<evidence type="ECO:0000256" key="3">
    <source>
        <dbReference type="ARBA" id="ARBA00022833"/>
    </source>
</evidence>
<dbReference type="GO" id="GO:0006355">
    <property type="term" value="P:regulation of DNA-templated transcription"/>
    <property type="evidence" value="ECO:0007669"/>
    <property type="project" value="InterPro"/>
</dbReference>
<feature type="compositionally biased region" description="Basic and acidic residues" evidence="5">
    <location>
        <begin position="138"/>
        <end position="148"/>
    </location>
</feature>
<protein>
    <recommendedName>
        <fullName evidence="6">PHD-type domain-containing protein</fullName>
    </recommendedName>
</protein>
<feature type="compositionally biased region" description="Low complexity" evidence="5">
    <location>
        <begin position="554"/>
        <end position="575"/>
    </location>
</feature>
<dbReference type="InterPro" id="IPR019787">
    <property type="entry name" value="Znf_PHD-finger"/>
</dbReference>
<feature type="region of interest" description="Disordered" evidence="5">
    <location>
        <begin position="138"/>
        <end position="170"/>
    </location>
</feature>
<evidence type="ECO:0000256" key="2">
    <source>
        <dbReference type="ARBA" id="ARBA00022771"/>
    </source>
</evidence>
<keyword evidence="3" id="KW-0862">Zinc</keyword>
<evidence type="ECO:0000256" key="4">
    <source>
        <dbReference type="PROSITE-ProRule" id="PRU00146"/>
    </source>
</evidence>
<dbReference type="InterPro" id="IPR028938">
    <property type="entry name" value="Rsf1-like"/>
</dbReference>
<dbReference type="PROSITE" id="PS01359">
    <property type="entry name" value="ZF_PHD_1"/>
    <property type="match status" value="1"/>
</dbReference>
<proteinExistence type="predicted"/>
<feature type="domain" description="PHD-type" evidence="6">
    <location>
        <begin position="711"/>
        <end position="774"/>
    </location>
</feature>
<reference evidence="7 8" key="1">
    <citation type="submission" date="2020-11" db="EMBL/GenBank/DDBJ databases">
        <title>Kefir isolates.</title>
        <authorList>
            <person name="Marcisauskas S."/>
            <person name="Kim Y."/>
            <person name="Blasche S."/>
        </authorList>
    </citation>
    <scope>NUCLEOTIDE SEQUENCE [LARGE SCALE GENOMIC DNA]</scope>
    <source>
        <strain evidence="7 8">KR</strain>
    </source>
</reference>
<feature type="region of interest" description="Disordered" evidence="5">
    <location>
        <begin position="636"/>
        <end position="674"/>
    </location>
</feature>
<feature type="region of interest" description="Disordered" evidence="5">
    <location>
        <begin position="516"/>
        <end position="599"/>
    </location>
</feature>
<evidence type="ECO:0000313" key="7">
    <source>
        <dbReference type="EMBL" id="KAG0664194.1"/>
    </source>
</evidence>
<organism evidence="7 8">
    <name type="scientific">Rhodotorula mucilaginosa</name>
    <name type="common">Yeast</name>
    <name type="synonym">Rhodotorula rubra</name>
    <dbReference type="NCBI Taxonomy" id="5537"/>
    <lineage>
        <taxon>Eukaryota</taxon>
        <taxon>Fungi</taxon>
        <taxon>Dikarya</taxon>
        <taxon>Basidiomycota</taxon>
        <taxon>Pucciniomycotina</taxon>
        <taxon>Microbotryomycetes</taxon>
        <taxon>Sporidiobolales</taxon>
        <taxon>Sporidiobolaceae</taxon>
        <taxon>Rhodotorula</taxon>
    </lineage>
</organism>
<dbReference type="PANTHER" id="PTHR14296">
    <property type="entry name" value="REMODELING AND SPACING FACTOR 1"/>
    <property type="match status" value="1"/>
</dbReference>
<evidence type="ECO:0000259" key="6">
    <source>
        <dbReference type="PROSITE" id="PS50016"/>
    </source>
</evidence>
<dbReference type="SMART" id="SM00249">
    <property type="entry name" value="PHD"/>
    <property type="match status" value="1"/>
</dbReference>
<evidence type="ECO:0000256" key="1">
    <source>
        <dbReference type="ARBA" id="ARBA00022723"/>
    </source>
</evidence>
<accession>A0A9P6W6L3</accession>
<sequence length="887" mass="97937">MDTNMADAPPASTGGGGDAVPAPAPKQLTEQQLADGLRQLRTDFRTAAIAHFSVLFLHHLGGTFNTDDFELDLLGVKPGAQVPALLGKILNTLANDRNCNSSNWLNALRRSYNRRVTDRSDNPFYSWQRVPASVVEAERELEAEREAGEAAVGSGQQQDDGDEASAAKKSTAYAKFAEEEQRLRDAEKALYRKKRQQKVSTAADAHLTEAAVDDGFNAELAEVINEDAEEAVTDVNEPVAQVGVAGDGVESEDVESDVKPDTKPADQSDDAKPEPKVDEEEEWYEEQRAVDWEDLSLKTKLDAIYNVCEWHMVDPERQFRKYLQWDGEAAWRLDPIGKDAAGNTYYHTADDRLWMQRPVPEASSSPADSTTPVRRPKTLLGLQAGPRDKSKKGTVTGVVRFKLRKDPKTGAFEQVADAASDAGGSVKGDGDEGEEAVKNEPEQEEERELEEWEREYWQERVRAETTPGFVEWEAVCINLDDWRSFADRFAASKNRDEVKLRNLIVNEIVPAIEEEASRRAVEREAELAEQERKRNTRSSTREEDRPTRSSTRTAPAVAGTPDAAAAAAAAAAKAAGESREERLRKREEEKRRHEEEEEKRLLAEAREREREEARAKNGGVLPVELMTAEERAAHEAELAQAAARDEAEQKKKAREEAKRARARERRAELKAERDAALKEEQEAAARAEAARAAQAAQAAQAVQSADDDSWYLDCEICGLAGWNYDDGQGLICCDQCEDWQHLPCHMHADELAGRPPQPYSDESFKWICGHCRGTCHRRPRPPKPAPGAPPTIAYARVDPSASHKRKGSHSSGSVAAKKVKPAPYGGHTQPAPPAPAPAPAPQPAQPQPAMSYEQLKAAVEANPALMQQLPPEYQAHFAQLLGLPIPS</sequence>
<dbReference type="GO" id="GO:0031213">
    <property type="term" value="C:RSF complex"/>
    <property type="evidence" value="ECO:0007669"/>
    <property type="project" value="InterPro"/>
</dbReference>
<dbReference type="CDD" id="cd15489">
    <property type="entry name" value="PHD_SF"/>
    <property type="match status" value="1"/>
</dbReference>
<feature type="compositionally biased region" description="Basic and acidic residues" evidence="5">
    <location>
        <begin position="516"/>
        <end position="547"/>
    </location>
</feature>
<feature type="compositionally biased region" description="Basic and acidic residues" evidence="5">
    <location>
        <begin position="576"/>
        <end position="599"/>
    </location>
</feature>
<evidence type="ECO:0000256" key="5">
    <source>
        <dbReference type="SAM" id="MobiDB-lite"/>
    </source>
</evidence>
<feature type="compositionally biased region" description="Basic and acidic residues" evidence="5">
    <location>
        <begin position="256"/>
        <end position="276"/>
    </location>
</feature>
<dbReference type="EMBL" id="PUHQ01000015">
    <property type="protein sequence ID" value="KAG0664194.1"/>
    <property type="molecule type" value="Genomic_DNA"/>
</dbReference>
<feature type="region of interest" description="Disordered" evidence="5">
    <location>
        <begin position="1"/>
        <end position="24"/>
    </location>
</feature>
<dbReference type="GO" id="GO:0008270">
    <property type="term" value="F:zinc ion binding"/>
    <property type="evidence" value="ECO:0007669"/>
    <property type="project" value="UniProtKB-KW"/>
</dbReference>
<dbReference type="InterPro" id="IPR013083">
    <property type="entry name" value="Znf_RING/FYVE/PHD"/>
</dbReference>
<keyword evidence="1" id="KW-0479">Metal-binding</keyword>
<dbReference type="InterPro" id="IPR001965">
    <property type="entry name" value="Znf_PHD"/>
</dbReference>
<dbReference type="Proteomes" id="UP000777482">
    <property type="component" value="Unassembled WGS sequence"/>
</dbReference>
<dbReference type="PANTHER" id="PTHR14296:SF3">
    <property type="entry name" value="DIKAR, ISOFORM F"/>
    <property type="match status" value="1"/>
</dbReference>
<comment type="caution">
    <text evidence="7">The sequence shown here is derived from an EMBL/GenBank/DDBJ whole genome shotgun (WGS) entry which is preliminary data.</text>
</comment>
<feature type="region of interest" description="Disordered" evidence="5">
    <location>
        <begin position="416"/>
        <end position="450"/>
    </location>
</feature>
<dbReference type="OrthoDB" id="303107at2759"/>
<evidence type="ECO:0000313" key="8">
    <source>
        <dbReference type="Proteomes" id="UP000777482"/>
    </source>
</evidence>
<feature type="compositionally biased region" description="Pro residues" evidence="5">
    <location>
        <begin position="830"/>
        <end position="846"/>
    </location>
</feature>
<keyword evidence="2 4" id="KW-0863">Zinc-finger</keyword>
<gene>
    <name evidence="7" type="ORF">C6P46_001658</name>
</gene>
<dbReference type="InterPro" id="IPR011011">
    <property type="entry name" value="Znf_FYVE_PHD"/>
</dbReference>
<name>A0A9P6W6L3_RHOMI</name>
<feature type="region of interest" description="Disordered" evidence="5">
    <location>
        <begin position="777"/>
        <end position="851"/>
    </location>
</feature>
<dbReference type="SUPFAM" id="SSF57903">
    <property type="entry name" value="FYVE/PHD zinc finger"/>
    <property type="match status" value="1"/>
</dbReference>
<dbReference type="AlphaFoldDB" id="A0A9P6W6L3"/>
<dbReference type="InterPro" id="IPR019786">
    <property type="entry name" value="Zinc_finger_PHD-type_CS"/>
</dbReference>
<feature type="region of interest" description="Disordered" evidence="5">
    <location>
        <begin position="243"/>
        <end position="285"/>
    </location>
</feature>
<dbReference type="Pfam" id="PF00628">
    <property type="entry name" value="PHD"/>
    <property type="match status" value="1"/>
</dbReference>
<dbReference type="Gene3D" id="3.30.40.10">
    <property type="entry name" value="Zinc/RING finger domain, C3HC4 (zinc finger)"/>
    <property type="match status" value="1"/>
</dbReference>
<keyword evidence="8" id="KW-1185">Reference proteome</keyword>
<dbReference type="PROSITE" id="PS50016">
    <property type="entry name" value="ZF_PHD_2"/>
    <property type="match status" value="1"/>
</dbReference>